<dbReference type="InParanoid" id="A0A2I4AJZ9"/>
<keyword evidence="6" id="KW-0804">Transcription</keyword>
<reference evidence="11" key="1">
    <citation type="submission" date="2025-08" db="UniProtKB">
        <authorList>
            <consortium name="RefSeq"/>
        </authorList>
    </citation>
    <scope>IDENTIFICATION</scope>
</reference>
<dbReference type="GeneID" id="106511580"/>
<sequence length="429" mass="48328">MITCVFCKKKLDTLRGYVLHCRVHRNEPRCLFKCVGANCSQTFTTFSAFKGHFYHVHNVPAPHATAIVADLKCAVALCARRFHTVKELVSHLNDHVAEGRSVSCPVRGCKNVFTKKSSFTSHMCRKHKACSPDSIDDMYTETCPQPSSALASTGDSENTHESMQAASGAMDMLENDSESYLRNVCLFYLKLQGQMLIPASTIQIIVEEMQNIHELGQAYTMSKVTSLLKNMSLSEEVISQICDCIKKSDLFSACHQGQLRTVYSRNQTFTKMFKYTEPQKVTLGLDENLTQKYAYYIPVAETLKSFLQSPLWRNTKSAEFGDAGTEILRDVYDGQHFKHHQLFSENPESLKLILYQDSFEIVNPLGSAKRTHKVLAVYLSVANLPIHLRSNTDNMFLVLLCVENDLKRFGIDKVFSELLADLKSLETGG</sequence>
<dbReference type="KEGG" id="alim:106511580"/>
<comment type="subcellular location">
    <subcellularLocation>
        <location evidence="1">Nucleus</location>
    </subcellularLocation>
</comment>
<keyword evidence="3 8" id="KW-0863">Zinc-finger</keyword>
<evidence type="ECO:0000256" key="3">
    <source>
        <dbReference type="ARBA" id="ARBA00022771"/>
    </source>
</evidence>
<evidence type="ECO:0000313" key="11">
    <source>
        <dbReference type="RefSeq" id="XP_013855791.1"/>
    </source>
</evidence>
<name>A0A2I4AJZ9_AUSLI</name>
<evidence type="ECO:0000256" key="7">
    <source>
        <dbReference type="ARBA" id="ARBA00023242"/>
    </source>
</evidence>
<dbReference type="RefSeq" id="XP_013855791.1">
    <property type="nucleotide sequence ID" value="XM_014000337.1"/>
</dbReference>
<evidence type="ECO:0000256" key="4">
    <source>
        <dbReference type="ARBA" id="ARBA00022833"/>
    </source>
</evidence>
<evidence type="ECO:0000256" key="8">
    <source>
        <dbReference type="PROSITE-ProRule" id="PRU00042"/>
    </source>
</evidence>
<evidence type="ECO:0000256" key="6">
    <source>
        <dbReference type="ARBA" id="ARBA00023163"/>
    </source>
</evidence>
<dbReference type="InterPro" id="IPR013087">
    <property type="entry name" value="Znf_C2H2_type"/>
</dbReference>
<evidence type="ECO:0000259" key="9">
    <source>
        <dbReference type="PROSITE" id="PS50157"/>
    </source>
</evidence>
<evidence type="ECO:0000256" key="5">
    <source>
        <dbReference type="ARBA" id="ARBA00023015"/>
    </source>
</evidence>
<keyword evidence="10" id="KW-1185">Reference proteome</keyword>
<dbReference type="AlphaFoldDB" id="A0A2I4AJZ9"/>
<dbReference type="PROSITE" id="PS50157">
    <property type="entry name" value="ZINC_FINGER_C2H2_2"/>
    <property type="match status" value="2"/>
</dbReference>
<accession>A0A2I4AJZ9</accession>
<keyword evidence="5" id="KW-0805">Transcription regulation</keyword>
<feature type="domain" description="C2H2-type" evidence="9">
    <location>
        <begin position="71"/>
        <end position="100"/>
    </location>
</feature>
<feature type="domain" description="C2H2-type" evidence="9">
    <location>
        <begin position="32"/>
        <end position="62"/>
    </location>
</feature>
<dbReference type="GO" id="GO:0006357">
    <property type="term" value="P:regulation of transcription by RNA polymerase II"/>
    <property type="evidence" value="ECO:0007669"/>
    <property type="project" value="TreeGrafter"/>
</dbReference>
<dbReference type="PANTHER" id="PTHR46179:SF13">
    <property type="entry name" value="C2H2-TYPE DOMAIN-CONTAINING PROTEIN"/>
    <property type="match status" value="1"/>
</dbReference>
<dbReference type="Proteomes" id="UP000192220">
    <property type="component" value="Unplaced"/>
</dbReference>
<feature type="non-terminal residue" evidence="11">
    <location>
        <position position="429"/>
    </location>
</feature>
<proteinExistence type="predicted"/>
<keyword evidence="4" id="KW-0862">Zinc</keyword>
<evidence type="ECO:0000256" key="2">
    <source>
        <dbReference type="ARBA" id="ARBA00022723"/>
    </source>
</evidence>
<dbReference type="GO" id="GO:0008270">
    <property type="term" value="F:zinc ion binding"/>
    <property type="evidence" value="ECO:0007669"/>
    <property type="project" value="UniProtKB-KW"/>
</dbReference>
<protein>
    <submittedName>
        <fullName evidence="11">Uncharacterized protein LOC106511580</fullName>
    </submittedName>
</protein>
<evidence type="ECO:0000313" key="10">
    <source>
        <dbReference type="Proteomes" id="UP000192220"/>
    </source>
</evidence>
<dbReference type="InterPro" id="IPR051061">
    <property type="entry name" value="Zinc_finger_trans_reg"/>
</dbReference>
<evidence type="ECO:0000256" key="1">
    <source>
        <dbReference type="ARBA" id="ARBA00004123"/>
    </source>
</evidence>
<dbReference type="Gene3D" id="3.30.160.60">
    <property type="entry name" value="Classic Zinc Finger"/>
    <property type="match status" value="1"/>
</dbReference>
<organism evidence="10 11">
    <name type="scientific">Austrofundulus limnaeus</name>
    <name type="common">Annual killifish</name>
    <dbReference type="NCBI Taxonomy" id="52670"/>
    <lineage>
        <taxon>Eukaryota</taxon>
        <taxon>Metazoa</taxon>
        <taxon>Chordata</taxon>
        <taxon>Craniata</taxon>
        <taxon>Vertebrata</taxon>
        <taxon>Euteleostomi</taxon>
        <taxon>Actinopterygii</taxon>
        <taxon>Neopterygii</taxon>
        <taxon>Teleostei</taxon>
        <taxon>Neoteleostei</taxon>
        <taxon>Acanthomorphata</taxon>
        <taxon>Ovalentaria</taxon>
        <taxon>Atherinomorphae</taxon>
        <taxon>Cyprinodontiformes</taxon>
        <taxon>Rivulidae</taxon>
        <taxon>Austrofundulus</taxon>
    </lineage>
</organism>
<keyword evidence="2" id="KW-0479">Metal-binding</keyword>
<dbReference type="GO" id="GO:0005634">
    <property type="term" value="C:nucleus"/>
    <property type="evidence" value="ECO:0007669"/>
    <property type="project" value="UniProtKB-SubCell"/>
</dbReference>
<dbReference type="OrthoDB" id="9995178at2759"/>
<keyword evidence="7" id="KW-0539">Nucleus</keyword>
<dbReference type="PANTHER" id="PTHR46179">
    <property type="entry name" value="ZINC FINGER PROTEIN"/>
    <property type="match status" value="1"/>
</dbReference>
<dbReference type="PROSITE" id="PS00028">
    <property type="entry name" value="ZINC_FINGER_C2H2_1"/>
    <property type="match status" value="4"/>
</dbReference>
<dbReference type="SMART" id="SM00355">
    <property type="entry name" value="ZnF_C2H2"/>
    <property type="match status" value="4"/>
</dbReference>
<gene>
    <name evidence="11" type="primary">LOC106511580</name>
</gene>